<dbReference type="EMBL" id="JAGILA010000001">
    <property type="protein sequence ID" value="MBP2234704.1"/>
    <property type="molecule type" value="Genomic_DNA"/>
</dbReference>
<accession>A0ABS4QXC6</accession>
<dbReference type="Proteomes" id="UP000730739">
    <property type="component" value="Unassembled WGS sequence"/>
</dbReference>
<keyword evidence="2" id="KW-1185">Reference proteome</keyword>
<sequence length="95" mass="10021">MAEPDDPNWQNASYQGEVMVIARSSGDARVVASEAELDFMEIDAKPAEGVTTEMASAFRSDKLYSVIEEGPAPTGAERGVIGGSVSVDNIISTQV</sequence>
<proteinExistence type="predicted"/>
<comment type="caution">
    <text evidence="1">The sequence shown here is derived from an EMBL/GenBank/DDBJ whole genome shotgun (WGS) entry which is preliminary data.</text>
</comment>
<protein>
    <submittedName>
        <fullName evidence="1">Uncharacterized protein</fullName>
    </submittedName>
</protein>
<reference evidence="1 2" key="1">
    <citation type="submission" date="2021-03" db="EMBL/GenBank/DDBJ databases">
        <title>Genomic Encyclopedia of Type Strains, Phase IV (KMG-IV): sequencing the most valuable type-strain genomes for metagenomic binning, comparative biology and taxonomic classification.</title>
        <authorList>
            <person name="Goeker M."/>
        </authorList>
    </citation>
    <scope>NUCLEOTIDE SEQUENCE [LARGE SCALE GENOMIC DNA]</scope>
    <source>
        <strain evidence="1 2">DSM 13372</strain>
    </source>
</reference>
<evidence type="ECO:0000313" key="1">
    <source>
        <dbReference type="EMBL" id="MBP2234704.1"/>
    </source>
</evidence>
<organism evidence="1 2">
    <name type="scientific">Sinorhizobium kostiense</name>
    <dbReference type="NCBI Taxonomy" id="76747"/>
    <lineage>
        <taxon>Bacteria</taxon>
        <taxon>Pseudomonadati</taxon>
        <taxon>Pseudomonadota</taxon>
        <taxon>Alphaproteobacteria</taxon>
        <taxon>Hyphomicrobiales</taxon>
        <taxon>Rhizobiaceae</taxon>
        <taxon>Sinorhizobium/Ensifer group</taxon>
        <taxon>Sinorhizobium</taxon>
    </lineage>
</organism>
<gene>
    <name evidence="1" type="ORF">J2Z31_001194</name>
</gene>
<name>A0ABS4QXC6_9HYPH</name>
<evidence type="ECO:0000313" key="2">
    <source>
        <dbReference type="Proteomes" id="UP000730739"/>
    </source>
</evidence>